<evidence type="ECO:0000256" key="8">
    <source>
        <dbReference type="ARBA" id="ARBA00023098"/>
    </source>
</evidence>
<evidence type="ECO:0000256" key="1">
    <source>
        <dbReference type="ARBA" id="ARBA00004141"/>
    </source>
</evidence>
<dbReference type="InterPro" id="IPR021261">
    <property type="entry name" value="GPCAT"/>
</dbReference>
<keyword evidence="6 15" id="KW-0812">Transmembrane</keyword>
<feature type="region of interest" description="Disordered" evidence="14">
    <location>
        <begin position="491"/>
        <end position="531"/>
    </location>
</feature>
<keyword evidence="8" id="KW-0443">Lipid metabolism</keyword>
<gene>
    <name evidence="16" type="ORF">SLS56_010152</name>
</gene>
<keyword evidence="5" id="KW-0808">Transferase</keyword>
<proteinExistence type="inferred from homology"/>
<accession>A0ABR3SFS4</accession>
<evidence type="ECO:0000256" key="5">
    <source>
        <dbReference type="ARBA" id="ARBA00022679"/>
    </source>
</evidence>
<protein>
    <recommendedName>
        <fullName evidence="3">Glycerophosphocholine acyltransferase 1</fullName>
    </recommendedName>
</protein>
<evidence type="ECO:0000256" key="15">
    <source>
        <dbReference type="SAM" id="Phobius"/>
    </source>
</evidence>
<evidence type="ECO:0000256" key="10">
    <source>
        <dbReference type="ARBA" id="ARBA00023209"/>
    </source>
</evidence>
<feature type="transmembrane region" description="Helical" evidence="15">
    <location>
        <begin position="276"/>
        <end position="295"/>
    </location>
</feature>
<comment type="caution">
    <text evidence="16">The sequence shown here is derived from an EMBL/GenBank/DDBJ whole genome shotgun (WGS) entry which is preliminary data.</text>
</comment>
<evidence type="ECO:0000256" key="6">
    <source>
        <dbReference type="ARBA" id="ARBA00022692"/>
    </source>
</evidence>
<feature type="compositionally biased region" description="Polar residues" evidence="14">
    <location>
        <begin position="31"/>
        <end position="42"/>
    </location>
</feature>
<keyword evidence="13" id="KW-0175">Coiled coil</keyword>
<comment type="subcellular location">
    <subcellularLocation>
        <location evidence="1">Membrane</location>
        <topology evidence="1">Multi-pass membrane protein</topology>
    </subcellularLocation>
</comment>
<feature type="compositionally biased region" description="Low complexity" evidence="14">
    <location>
        <begin position="84"/>
        <end position="93"/>
    </location>
</feature>
<keyword evidence="10" id="KW-0594">Phospholipid biosynthesis</keyword>
<keyword evidence="7 15" id="KW-1133">Transmembrane helix</keyword>
<dbReference type="PANTHER" id="PTHR31201">
    <property type="entry name" value="OS01G0585100 PROTEIN"/>
    <property type="match status" value="1"/>
</dbReference>
<name>A0ABR3SFS4_9PEZI</name>
<feature type="coiled-coil region" evidence="13">
    <location>
        <begin position="124"/>
        <end position="177"/>
    </location>
</feature>
<keyword evidence="11" id="KW-1208">Phospholipid metabolism</keyword>
<keyword evidence="17" id="KW-1185">Reference proteome</keyword>
<evidence type="ECO:0000256" key="13">
    <source>
        <dbReference type="SAM" id="Coils"/>
    </source>
</evidence>
<evidence type="ECO:0000256" key="12">
    <source>
        <dbReference type="ARBA" id="ARBA00023315"/>
    </source>
</evidence>
<organism evidence="16 17">
    <name type="scientific">Neofusicoccum ribis</name>
    <dbReference type="NCBI Taxonomy" id="45134"/>
    <lineage>
        <taxon>Eukaryota</taxon>
        <taxon>Fungi</taxon>
        <taxon>Dikarya</taxon>
        <taxon>Ascomycota</taxon>
        <taxon>Pezizomycotina</taxon>
        <taxon>Dothideomycetes</taxon>
        <taxon>Dothideomycetes incertae sedis</taxon>
        <taxon>Botryosphaeriales</taxon>
        <taxon>Botryosphaeriaceae</taxon>
        <taxon>Neofusicoccum</taxon>
    </lineage>
</organism>
<comment type="similarity">
    <text evidence="2">Belongs to the GPC1 family.</text>
</comment>
<sequence>MSPDRPPRTPDRPPHKRTLSGLQLVEEGLSMSESLNIPSSRSEPALGGTSETSQVLTPGDSSHASSALNADGYLSSSPETPGLSRSGSFSASSKYDDDDDDSFVPPDRLTIFDMIENLALPQRIEQFQRSLSEQKTKLQRQQQRLKSQGMNAKDKVIEEWRRRAPTADEQLDKYRKRMHRSVDRLGERWNDTKAVTTREKISFIAGVLNVFISGYLIGAHPEWFHTWYSAQLLYFMPIRYYTYHKKGYHYFLADLCYFTNFLLFLSIWIFPNSKRLFISAYCLAFGNNAVAIAMWRNSLVFHSLDKVTSLFIHIMPCATLHCMVHLLPAALQLEKFPAVHTIIHSSPDSPEHYTLRQMVIWATVPYAIWQLAYHFLITVRRREKIAAGRPTSFTWLRKSYAPTLIGKAVLSLPESAQEPAFMFIQYSYAVLTMVPCPIWFWYRWASSGFLMTVFVWSIYNGANYYIEVFGKRFQKELDALKRDVAKWQGTPDIGGGLKTPGDEKEEGAPKAEGVGDEQNSPQKVSMGAAAGINVSKADRSGSIEAIPLLDDTKGASGAQKPEGNGELRERK</sequence>
<feature type="compositionally biased region" description="Basic and acidic residues" evidence="14">
    <location>
        <begin position="1"/>
        <end position="13"/>
    </location>
</feature>
<keyword evidence="4" id="KW-0444">Lipid biosynthesis</keyword>
<evidence type="ECO:0000313" key="17">
    <source>
        <dbReference type="Proteomes" id="UP001521116"/>
    </source>
</evidence>
<evidence type="ECO:0000256" key="3">
    <source>
        <dbReference type="ARBA" id="ARBA00019082"/>
    </source>
</evidence>
<dbReference type="Pfam" id="PF10998">
    <property type="entry name" value="DUF2838"/>
    <property type="match status" value="1"/>
</dbReference>
<keyword evidence="9 15" id="KW-0472">Membrane</keyword>
<feature type="transmembrane region" description="Helical" evidence="15">
    <location>
        <begin position="201"/>
        <end position="218"/>
    </location>
</feature>
<feature type="compositionally biased region" description="Polar residues" evidence="14">
    <location>
        <begin position="49"/>
        <end position="79"/>
    </location>
</feature>
<feature type="transmembrane region" description="Helical" evidence="15">
    <location>
        <begin position="248"/>
        <end position="270"/>
    </location>
</feature>
<keyword evidence="12" id="KW-0012">Acyltransferase</keyword>
<evidence type="ECO:0000256" key="14">
    <source>
        <dbReference type="SAM" id="MobiDB-lite"/>
    </source>
</evidence>
<feature type="transmembrane region" description="Helical" evidence="15">
    <location>
        <begin position="420"/>
        <end position="442"/>
    </location>
</feature>
<feature type="region of interest" description="Disordered" evidence="14">
    <location>
        <begin position="545"/>
        <end position="571"/>
    </location>
</feature>
<evidence type="ECO:0000313" key="16">
    <source>
        <dbReference type="EMBL" id="KAL1619314.1"/>
    </source>
</evidence>
<dbReference type="Proteomes" id="UP001521116">
    <property type="component" value="Unassembled WGS sequence"/>
</dbReference>
<dbReference type="PANTHER" id="PTHR31201:SF1">
    <property type="entry name" value="GLYCEROPHOSPHOCHOLINE ACYLTRANSFERASE 1"/>
    <property type="match status" value="1"/>
</dbReference>
<evidence type="ECO:0000256" key="2">
    <source>
        <dbReference type="ARBA" id="ARBA00006675"/>
    </source>
</evidence>
<evidence type="ECO:0000256" key="4">
    <source>
        <dbReference type="ARBA" id="ARBA00022516"/>
    </source>
</evidence>
<evidence type="ECO:0000256" key="7">
    <source>
        <dbReference type="ARBA" id="ARBA00022989"/>
    </source>
</evidence>
<feature type="compositionally biased region" description="Basic and acidic residues" evidence="14">
    <location>
        <begin position="500"/>
        <end position="509"/>
    </location>
</feature>
<feature type="region of interest" description="Disordered" evidence="14">
    <location>
        <begin position="1"/>
        <end position="102"/>
    </location>
</feature>
<evidence type="ECO:0000256" key="9">
    <source>
        <dbReference type="ARBA" id="ARBA00023136"/>
    </source>
</evidence>
<feature type="transmembrane region" description="Helical" evidence="15">
    <location>
        <begin position="358"/>
        <end position="379"/>
    </location>
</feature>
<evidence type="ECO:0000256" key="11">
    <source>
        <dbReference type="ARBA" id="ARBA00023264"/>
    </source>
</evidence>
<reference evidence="16 17" key="1">
    <citation type="submission" date="2024-02" db="EMBL/GenBank/DDBJ databases">
        <title>De novo assembly and annotation of 12 fungi associated with fruit tree decline syndrome in Ontario, Canada.</title>
        <authorList>
            <person name="Sulman M."/>
            <person name="Ellouze W."/>
            <person name="Ilyukhin E."/>
        </authorList>
    </citation>
    <scope>NUCLEOTIDE SEQUENCE [LARGE SCALE GENOMIC DNA]</scope>
    <source>
        <strain evidence="16 17">M1-105</strain>
    </source>
</reference>
<dbReference type="EMBL" id="JAJVDC020000190">
    <property type="protein sequence ID" value="KAL1619314.1"/>
    <property type="molecule type" value="Genomic_DNA"/>
</dbReference>
<feature type="transmembrane region" description="Helical" evidence="15">
    <location>
        <begin position="448"/>
        <end position="466"/>
    </location>
</feature>